<evidence type="ECO:0000313" key="3">
    <source>
        <dbReference type="EMBL" id="WWC63469.1"/>
    </source>
</evidence>
<evidence type="ECO:0000256" key="1">
    <source>
        <dbReference type="SAM" id="SignalP"/>
    </source>
</evidence>
<keyword evidence="4" id="KW-1185">Reference proteome</keyword>
<organism evidence="2">
    <name type="scientific">Kwoniella dejecticola CBS 10117</name>
    <dbReference type="NCBI Taxonomy" id="1296121"/>
    <lineage>
        <taxon>Eukaryota</taxon>
        <taxon>Fungi</taxon>
        <taxon>Dikarya</taxon>
        <taxon>Basidiomycota</taxon>
        <taxon>Agaricomycotina</taxon>
        <taxon>Tremellomycetes</taxon>
        <taxon>Tremellales</taxon>
        <taxon>Cryptococcaceae</taxon>
        <taxon>Kwoniella</taxon>
    </lineage>
</organism>
<reference evidence="2" key="1">
    <citation type="submission" date="2013-07" db="EMBL/GenBank/DDBJ databases">
        <title>The Genome Sequence of Cryptococcus dejecticola CBS10117.</title>
        <authorList>
            <consortium name="The Broad Institute Genome Sequencing Platform"/>
            <person name="Cuomo C."/>
            <person name="Litvintseva A."/>
            <person name="Chen Y."/>
            <person name="Heitman J."/>
            <person name="Sun S."/>
            <person name="Springer D."/>
            <person name="Dromer F."/>
            <person name="Young S.K."/>
            <person name="Zeng Q."/>
            <person name="Gargeya S."/>
            <person name="Fitzgerald M."/>
            <person name="Abouelleil A."/>
            <person name="Alvarado L."/>
            <person name="Berlin A.M."/>
            <person name="Chapman S.B."/>
            <person name="Dewar J."/>
            <person name="Goldberg J."/>
            <person name="Griggs A."/>
            <person name="Gujja S."/>
            <person name="Hansen M."/>
            <person name="Howarth C."/>
            <person name="Imamovic A."/>
            <person name="Larimer J."/>
            <person name="McCowan C."/>
            <person name="Murphy C."/>
            <person name="Pearson M."/>
            <person name="Priest M."/>
            <person name="Roberts A."/>
            <person name="Saif S."/>
            <person name="Shea T."/>
            <person name="Sykes S."/>
            <person name="Wortman J."/>
            <person name="Nusbaum C."/>
            <person name="Birren B."/>
        </authorList>
    </citation>
    <scope>NUCLEOTIDE SEQUENCE [LARGE SCALE GENOMIC DNA]</scope>
    <source>
        <strain evidence="2">CBS 10117</strain>
    </source>
</reference>
<feature type="signal peptide" evidence="1">
    <location>
        <begin position="1"/>
        <end position="23"/>
    </location>
</feature>
<feature type="chain" id="PRO_5008342002" evidence="1">
    <location>
        <begin position="24"/>
        <end position="143"/>
    </location>
</feature>
<dbReference type="EMBL" id="KI894033">
    <property type="protein sequence ID" value="OBR83809.1"/>
    <property type="molecule type" value="Genomic_DNA"/>
</dbReference>
<dbReference type="GeneID" id="28969791"/>
<dbReference type="AlphaFoldDB" id="A0A1A6A174"/>
<dbReference type="KEGG" id="kdj:28969791"/>
<keyword evidence="1" id="KW-0732">Signal</keyword>
<dbReference type="OrthoDB" id="10532604at2759"/>
<proteinExistence type="predicted"/>
<name>A0A1A6A174_9TREE</name>
<evidence type="ECO:0000313" key="4">
    <source>
        <dbReference type="Proteomes" id="UP000078595"/>
    </source>
</evidence>
<accession>A0A1A6A174</accession>
<reference evidence="3" key="3">
    <citation type="submission" date="2024-02" db="EMBL/GenBank/DDBJ databases">
        <title>Comparative genomics of Cryptococcus and Kwoniella reveals pathogenesis evolution and contrasting modes of karyotype evolution via chromosome fusion or intercentromeric recombination.</title>
        <authorList>
            <person name="Coelho M.A."/>
            <person name="David-Palma M."/>
            <person name="Shea T."/>
            <person name="Bowers K."/>
            <person name="McGinley-Smith S."/>
            <person name="Mohammad A.W."/>
            <person name="Gnirke A."/>
            <person name="Yurkov A.M."/>
            <person name="Nowrousian M."/>
            <person name="Sun S."/>
            <person name="Cuomo C.A."/>
            <person name="Heitman J."/>
        </authorList>
    </citation>
    <scope>NUCLEOTIDE SEQUENCE</scope>
    <source>
        <strain evidence="3">CBS 10117</strain>
    </source>
</reference>
<dbReference type="Proteomes" id="UP000078595">
    <property type="component" value="Chromosome 7"/>
</dbReference>
<reference evidence="3" key="2">
    <citation type="submission" date="2013-07" db="EMBL/GenBank/DDBJ databases">
        <authorList>
            <consortium name="The Broad Institute Genome Sequencing Platform"/>
            <person name="Cuomo C."/>
            <person name="Litvintseva A."/>
            <person name="Chen Y."/>
            <person name="Heitman J."/>
            <person name="Sun S."/>
            <person name="Springer D."/>
            <person name="Dromer F."/>
            <person name="Young S.K."/>
            <person name="Zeng Q."/>
            <person name="Gargeya S."/>
            <person name="Fitzgerald M."/>
            <person name="Abouelleil A."/>
            <person name="Alvarado L."/>
            <person name="Berlin A.M."/>
            <person name="Chapman S.B."/>
            <person name="Dewar J."/>
            <person name="Goldberg J."/>
            <person name="Griggs A."/>
            <person name="Gujja S."/>
            <person name="Hansen M."/>
            <person name="Howarth C."/>
            <person name="Imamovic A."/>
            <person name="Larimer J."/>
            <person name="McCowan C."/>
            <person name="Murphy C."/>
            <person name="Pearson M."/>
            <person name="Priest M."/>
            <person name="Roberts A."/>
            <person name="Saif S."/>
            <person name="Shea T."/>
            <person name="Sykes S."/>
            <person name="Wortman J."/>
            <person name="Nusbaum C."/>
            <person name="Birren B."/>
        </authorList>
    </citation>
    <scope>NUCLEOTIDE SEQUENCE</scope>
    <source>
        <strain evidence="3">CBS 10117</strain>
    </source>
</reference>
<sequence length="143" mass="15688">MFSFNPLLLTSALATIFIPGSLGASEHAKFKINLPAQTKMIDPAKSDVGGTSGSVEFDLFESGLTKTLQWVAVDKKDQNKKLWQVDVTATAGSSWPENDVATYTLKMEEPWAVVDYKPDNAYLKSDPSTFKCFIELCGDAPNF</sequence>
<protein>
    <submittedName>
        <fullName evidence="2">Uncharacterized protein</fullName>
    </submittedName>
</protein>
<evidence type="ECO:0000313" key="2">
    <source>
        <dbReference type="EMBL" id="OBR83809.1"/>
    </source>
</evidence>
<dbReference type="EMBL" id="CP144536">
    <property type="protein sequence ID" value="WWC63469.1"/>
    <property type="molecule type" value="Genomic_DNA"/>
</dbReference>
<dbReference type="RefSeq" id="XP_018261651.1">
    <property type="nucleotide sequence ID" value="XM_018409378.1"/>
</dbReference>
<gene>
    <name evidence="2" type="ORF">I303_06092</name>
    <name evidence="3" type="ORF">I303_106072</name>
</gene>
<dbReference type="VEuPathDB" id="FungiDB:I303_06092"/>